<evidence type="ECO:0000256" key="1">
    <source>
        <dbReference type="ARBA" id="ARBA00023186"/>
    </source>
</evidence>
<comment type="caution">
    <text evidence="3">The sequence shown here is derived from an EMBL/GenBank/DDBJ whole genome shotgun (WGS) entry which is preliminary data.</text>
</comment>
<dbReference type="GO" id="GO:0036503">
    <property type="term" value="P:ERAD pathway"/>
    <property type="evidence" value="ECO:0007669"/>
    <property type="project" value="TreeGrafter"/>
</dbReference>
<organism evidence="3 4">
    <name type="scientific">Triparma laevis f. longispina</name>
    <dbReference type="NCBI Taxonomy" id="1714387"/>
    <lineage>
        <taxon>Eukaryota</taxon>
        <taxon>Sar</taxon>
        <taxon>Stramenopiles</taxon>
        <taxon>Ochrophyta</taxon>
        <taxon>Bolidophyceae</taxon>
        <taxon>Parmales</taxon>
        <taxon>Triparmaceae</taxon>
        <taxon>Triparma</taxon>
    </lineage>
</organism>
<sequence length="110" mass="12089">MDYYSQLGIPPTSSTSSIKKAYRSLALRHHPDKNPADPTAVEKFLRLTKFFDTLKDPGKRRLYDRFGPTLAFPPALRSTATRIRKGLASTPAVASLTISPRLALRAACGS</sequence>
<evidence type="ECO:0000313" key="4">
    <source>
        <dbReference type="Proteomes" id="UP001165122"/>
    </source>
</evidence>
<evidence type="ECO:0000259" key="2">
    <source>
        <dbReference type="PROSITE" id="PS50076"/>
    </source>
</evidence>
<dbReference type="Pfam" id="PF00226">
    <property type="entry name" value="DnaJ"/>
    <property type="match status" value="1"/>
</dbReference>
<dbReference type="AlphaFoldDB" id="A0A9W7KTY5"/>
<accession>A0A9W7KTY5</accession>
<dbReference type="GO" id="GO:0005783">
    <property type="term" value="C:endoplasmic reticulum"/>
    <property type="evidence" value="ECO:0007669"/>
    <property type="project" value="TreeGrafter"/>
</dbReference>
<dbReference type="GO" id="GO:0051787">
    <property type="term" value="F:misfolded protein binding"/>
    <property type="evidence" value="ECO:0007669"/>
    <property type="project" value="TreeGrafter"/>
</dbReference>
<dbReference type="SMART" id="SM00271">
    <property type="entry name" value="DnaJ"/>
    <property type="match status" value="1"/>
</dbReference>
<gene>
    <name evidence="3" type="ORF">TrLO_g15484</name>
</gene>
<keyword evidence="1" id="KW-0143">Chaperone</keyword>
<dbReference type="InterPro" id="IPR051948">
    <property type="entry name" value="Hsp70_co-chaperone_J-domain"/>
</dbReference>
<dbReference type="Proteomes" id="UP001165122">
    <property type="component" value="Unassembled WGS sequence"/>
</dbReference>
<protein>
    <recommendedName>
        <fullName evidence="2">J domain-containing protein</fullName>
    </recommendedName>
</protein>
<dbReference type="OrthoDB" id="10250354at2759"/>
<dbReference type="Gene3D" id="1.10.287.110">
    <property type="entry name" value="DnaJ domain"/>
    <property type="match status" value="1"/>
</dbReference>
<dbReference type="InterPro" id="IPR001623">
    <property type="entry name" value="DnaJ_domain"/>
</dbReference>
<dbReference type="EMBL" id="BRXW01000163">
    <property type="protein sequence ID" value="GMI11507.1"/>
    <property type="molecule type" value="Genomic_DNA"/>
</dbReference>
<dbReference type="SUPFAM" id="SSF46565">
    <property type="entry name" value="Chaperone J-domain"/>
    <property type="match status" value="1"/>
</dbReference>
<feature type="domain" description="J" evidence="2">
    <location>
        <begin position="2"/>
        <end position="67"/>
    </location>
</feature>
<dbReference type="PANTHER" id="PTHR44360">
    <property type="entry name" value="DNAJ HOMOLOG SUBFAMILY B MEMBER 9"/>
    <property type="match status" value="1"/>
</dbReference>
<reference evidence="4" key="1">
    <citation type="journal article" date="2023" name="Commun. Biol.">
        <title>Genome analysis of Parmales, the sister group of diatoms, reveals the evolutionary specialization of diatoms from phago-mixotrophs to photoautotrophs.</title>
        <authorList>
            <person name="Ban H."/>
            <person name="Sato S."/>
            <person name="Yoshikawa S."/>
            <person name="Yamada K."/>
            <person name="Nakamura Y."/>
            <person name="Ichinomiya M."/>
            <person name="Sato N."/>
            <person name="Blanc-Mathieu R."/>
            <person name="Endo H."/>
            <person name="Kuwata A."/>
            <person name="Ogata H."/>
        </authorList>
    </citation>
    <scope>NUCLEOTIDE SEQUENCE [LARGE SCALE GENOMIC DNA]</scope>
    <source>
        <strain evidence="4">NIES 3700</strain>
    </source>
</reference>
<dbReference type="CDD" id="cd06257">
    <property type="entry name" value="DnaJ"/>
    <property type="match status" value="1"/>
</dbReference>
<dbReference type="GO" id="GO:0051087">
    <property type="term" value="F:protein-folding chaperone binding"/>
    <property type="evidence" value="ECO:0007669"/>
    <property type="project" value="TreeGrafter"/>
</dbReference>
<keyword evidence="4" id="KW-1185">Reference proteome</keyword>
<dbReference type="PROSITE" id="PS50076">
    <property type="entry name" value="DNAJ_2"/>
    <property type="match status" value="1"/>
</dbReference>
<dbReference type="PRINTS" id="PR00625">
    <property type="entry name" value="JDOMAIN"/>
</dbReference>
<dbReference type="PANTHER" id="PTHR44360:SF1">
    <property type="entry name" value="DNAJ HOMOLOG SUBFAMILY B MEMBER 9"/>
    <property type="match status" value="1"/>
</dbReference>
<evidence type="ECO:0000313" key="3">
    <source>
        <dbReference type="EMBL" id="GMI11507.1"/>
    </source>
</evidence>
<name>A0A9W7KTY5_9STRA</name>
<dbReference type="InterPro" id="IPR036869">
    <property type="entry name" value="J_dom_sf"/>
</dbReference>
<proteinExistence type="predicted"/>